<dbReference type="RefSeq" id="WP_057779593.1">
    <property type="nucleotide sequence ID" value="NZ_AYYY01000043.1"/>
</dbReference>
<proteinExistence type="predicted"/>
<dbReference type="PANTHER" id="PTHR30543:SF21">
    <property type="entry name" value="NAD(P)H-DEPENDENT FMN REDUCTASE LOT6"/>
    <property type="match status" value="1"/>
</dbReference>
<dbReference type="OrthoDB" id="9812295at2"/>
<dbReference type="EMBL" id="AYYY01000043">
    <property type="protein sequence ID" value="KRM61113.1"/>
    <property type="molecule type" value="Genomic_DNA"/>
</dbReference>
<sequence length="199" mass="22260">MAKAQIGIILGSARLGSLGEHIFKYLQTTFVNNDEYEYNWIRLADYPLDFYEHSETPLSQPITDLTNVESAWLTQIKAQDGYVILTPEYDHSITGALKNALDYIGPEVDHKPVQLIAYSSYSDGGMLAAQSVVQVLQMLKMIVLPTPTLLWNANDNFDATGKLIADAPNSTYFAQRLAETFSEIGFYTALLKAHPRHLD</sequence>
<name>A0A0R2ABQ4_9LACO</name>
<dbReference type="PATRIC" id="fig|1423813.3.peg.2378"/>
<protein>
    <submittedName>
        <fullName evidence="2">Flavoprotein</fullName>
    </submittedName>
</protein>
<evidence type="ECO:0000313" key="3">
    <source>
        <dbReference type="Proteomes" id="UP000051733"/>
    </source>
</evidence>
<gene>
    <name evidence="2" type="ORF">FC26_GL002331</name>
</gene>
<organism evidence="2 3">
    <name type="scientific">Paucilactobacillus vaccinostercus DSM 20634</name>
    <dbReference type="NCBI Taxonomy" id="1423813"/>
    <lineage>
        <taxon>Bacteria</taxon>
        <taxon>Bacillati</taxon>
        <taxon>Bacillota</taxon>
        <taxon>Bacilli</taxon>
        <taxon>Lactobacillales</taxon>
        <taxon>Lactobacillaceae</taxon>
        <taxon>Paucilactobacillus</taxon>
    </lineage>
</organism>
<dbReference type="GO" id="GO:0016491">
    <property type="term" value="F:oxidoreductase activity"/>
    <property type="evidence" value="ECO:0007669"/>
    <property type="project" value="InterPro"/>
</dbReference>
<dbReference type="GO" id="GO:0010181">
    <property type="term" value="F:FMN binding"/>
    <property type="evidence" value="ECO:0007669"/>
    <property type="project" value="TreeGrafter"/>
</dbReference>
<dbReference type="AlphaFoldDB" id="A0A0R2ABQ4"/>
<dbReference type="InterPro" id="IPR029039">
    <property type="entry name" value="Flavoprotein-like_sf"/>
</dbReference>
<dbReference type="SUPFAM" id="SSF52218">
    <property type="entry name" value="Flavoproteins"/>
    <property type="match status" value="1"/>
</dbReference>
<dbReference type="Pfam" id="PF03358">
    <property type="entry name" value="FMN_red"/>
    <property type="match status" value="1"/>
</dbReference>
<dbReference type="PANTHER" id="PTHR30543">
    <property type="entry name" value="CHROMATE REDUCTASE"/>
    <property type="match status" value="1"/>
</dbReference>
<dbReference type="Proteomes" id="UP000051733">
    <property type="component" value="Unassembled WGS sequence"/>
</dbReference>
<dbReference type="InterPro" id="IPR005025">
    <property type="entry name" value="FMN_Rdtase-like_dom"/>
</dbReference>
<keyword evidence="3" id="KW-1185">Reference proteome</keyword>
<reference evidence="2 3" key="1">
    <citation type="journal article" date="2015" name="Genome Announc.">
        <title>Expanding the biotechnology potential of lactobacilli through comparative genomics of 213 strains and associated genera.</title>
        <authorList>
            <person name="Sun Z."/>
            <person name="Harris H.M."/>
            <person name="McCann A."/>
            <person name="Guo C."/>
            <person name="Argimon S."/>
            <person name="Zhang W."/>
            <person name="Yang X."/>
            <person name="Jeffery I.B."/>
            <person name="Cooney J.C."/>
            <person name="Kagawa T.F."/>
            <person name="Liu W."/>
            <person name="Song Y."/>
            <person name="Salvetti E."/>
            <person name="Wrobel A."/>
            <person name="Rasinkangas P."/>
            <person name="Parkhill J."/>
            <person name="Rea M.C."/>
            <person name="O'Sullivan O."/>
            <person name="Ritari J."/>
            <person name="Douillard F.P."/>
            <person name="Paul Ross R."/>
            <person name="Yang R."/>
            <person name="Briner A.E."/>
            <person name="Felis G.E."/>
            <person name="de Vos W.M."/>
            <person name="Barrangou R."/>
            <person name="Klaenhammer T.R."/>
            <person name="Caufield P.W."/>
            <person name="Cui Y."/>
            <person name="Zhang H."/>
            <person name="O'Toole P.W."/>
        </authorList>
    </citation>
    <scope>NUCLEOTIDE SEQUENCE [LARGE SCALE GENOMIC DNA]</scope>
    <source>
        <strain evidence="2 3">DSM 20634</strain>
    </source>
</reference>
<comment type="caution">
    <text evidence="2">The sequence shown here is derived from an EMBL/GenBank/DDBJ whole genome shotgun (WGS) entry which is preliminary data.</text>
</comment>
<dbReference type="GO" id="GO:0005829">
    <property type="term" value="C:cytosol"/>
    <property type="evidence" value="ECO:0007669"/>
    <property type="project" value="TreeGrafter"/>
</dbReference>
<dbReference type="STRING" id="1423813.FC26_GL002331"/>
<dbReference type="Gene3D" id="3.40.50.360">
    <property type="match status" value="1"/>
</dbReference>
<feature type="domain" description="NADPH-dependent FMN reductase-like" evidence="1">
    <location>
        <begin position="6"/>
        <end position="151"/>
    </location>
</feature>
<dbReference type="InterPro" id="IPR050712">
    <property type="entry name" value="NAD(P)H-dep_reductase"/>
</dbReference>
<evidence type="ECO:0000259" key="1">
    <source>
        <dbReference type="Pfam" id="PF03358"/>
    </source>
</evidence>
<accession>A0A0R2ABQ4</accession>
<evidence type="ECO:0000313" key="2">
    <source>
        <dbReference type="EMBL" id="KRM61113.1"/>
    </source>
</evidence>